<evidence type="ECO:0008006" key="4">
    <source>
        <dbReference type="Google" id="ProtNLM"/>
    </source>
</evidence>
<keyword evidence="3" id="KW-1185">Reference proteome</keyword>
<reference evidence="2 3" key="1">
    <citation type="journal article" date="2015" name="Environ. Microbiol.">
        <title>Metagenome sequence of Elaphomyces granulatus from sporocarp tissue reveals Ascomycota ectomycorrhizal fingerprints of genome expansion and a Proteobacteria-rich microbiome.</title>
        <authorList>
            <person name="Quandt C.A."/>
            <person name="Kohler A."/>
            <person name="Hesse C.N."/>
            <person name="Sharpton T.J."/>
            <person name="Martin F."/>
            <person name="Spatafora J.W."/>
        </authorList>
    </citation>
    <scope>NUCLEOTIDE SEQUENCE [LARGE SCALE GENOMIC DNA]</scope>
    <source>
        <strain evidence="2 3">OSC145934</strain>
    </source>
</reference>
<protein>
    <recommendedName>
        <fullName evidence="4">Hydrophobin</fullName>
    </recommendedName>
</protein>
<accession>A0A232M751</accession>
<sequence>MQFNTINALWLFSALLAGGMASPIGETSLEDRGHPKFGCPPVSSVTQINQCSSGTPFCCSPTDSGGHNCVKSQVSCDQTVICCNNNGGTQICIGGTNINIDMPITINL</sequence>
<dbReference type="Proteomes" id="UP000243515">
    <property type="component" value="Unassembled WGS sequence"/>
</dbReference>
<gene>
    <name evidence="2" type="ORF">Egran_00046</name>
</gene>
<keyword evidence="1" id="KW-0732">Signal</keyword>
<dbReference type="AlphaFoldDB" id="A0A232M751"/>
<name>A0A232M751_9EURO</name>
<comment type="caution">
    <text evidence="2">The sequence shown here is derived from an EMBL/GenBank/DDBJ whole genome shotgun (WGS) entry which is preliminary data.</text>
</comment>
<feature type="chain" id="PRO_5013325618" description="Hydrophobin" evidence="1">
    <location>
        <begin position="22"/>
        <end position="108"/>
    </location>
</feature>
<evidence type="ECO:0000313" key="2">
    <source>
        <dbReference type="EMBL" id="OXV12193.1"/>
    </source>
</evidence>
<evidence type="ECO:0000256" key="1">
    <source>
        <dbReference type="SAM" id="SignalP"/>
    </source>
</evidence>
<dbReference type="OrthoDB" id="3557221at2759"/>
<organism evidence="2 3">
    <name type="scientific">Elaphomyces granulatus</name>
    <dbReference type="NCBI Taxonomy" id="519963"/>
    <lineage>
        <taxon>Eukaryota</taxon>
        <taxon>Fungi</taxon>
        <taxon>Dikarya</taxon>
        <taxon>Ascomycota</taxon>
        <taxon>Pezizomycotina</taxon>
        <taxon>Eurotiomycetes</taxon>
        <taxon>Eurotiomycetidae</taxon>
        <taxon>Eurotiales</taxon>
        <taxon>Elaphomycetaceae</taxon>
        <taxon>Elaphomyces</taxon>
    </lineage>
</organism>
<proteinExistence type="predicted"/>
<evidence type="ECO:0000313" key="3">
    <source>
        <dbReference type="Proteomes" id="UP000243515"/>
    </source>
</evidence>
<dbReference type="EMBL" id="NPHW01001107">
    <property type="protein sequence ID" value="OXV12193.1"/>
    <property type="molecule type" value="Genomic_DNA"/>
</dbReference>
<feature type="signal peptide" evidence="1">
    <location>
        <begin position="1"/>
        <end position="21"/>
    </location>
</feature>